<dbReference type="KEGG" id="azc:AZC_2023"/>
<dbReference type="Gene3D" id="3.50.50.60">
    <property type="entry name" value="FAD/NAD(P)-binding domain"/>
    <property type="match status" value="2"/>
</dbReference>
<gene>
    <name evidence="3" type="ordered locus">AZC_2023</name>
</gene>
<evidence type="ECO:0000313" key="4">
    <source>
        <dbReference type="Proteomes" id="UP000000270"/>
    </source>
</evidence>
<dbReference type="GO" id="GO:0005737">
    <property type="term" value="C:cytoplasm"/>
    <property type="evidence" value="ECO:0007669"/>
    <property type="project" value="TreeGrafter"/>
</dbReference>
<dbReference type="Gene3D" id="3.30.9.10">
    <property type="entry name" value="D-Amino Acid Oxidase, subunit A, domain 2"/>
    <property type="match status" value="1"/>
</dbReference>
<accession>A8I3H3</accession>
<dbReference type="InterPro" id="IPR006076">
    <property type="entry name" value="FAD-dep_OxRdtase"/>
</dbReference>
<evidence type="ECO:0000313" key="3">
    <source>
        <dbReference type="EMBL" id="BAF88021.1"/>
    </source>
</evidence>
<dbReference type="HOGENOM" id="CLU_007884_9_0_5"/>
<reference evidence="3 4" key="5">
    <citation type="journal article" date="2010" name="Appl. Environ. Microbiol.">
        <title>phrR-like gene praR of Azorhizobium caulinodans ORS571 is essential for symbiosis with Sesbania rostrata and is involved in expression of reb genes.</title>
        <authorList>
            <person name="Akiba N."/>
            <person name="Aono T."/>
            <person name="Toyazaki H."/>
            <person name="Sato S."/>
            <person name="Oyaizu H."/>
        </authorList>
    </citation>
    <scope>NUCLEOTIDE SEQUENCE [LARGE SCALE GENOMIC DNA]</scope>
    <source>
        <strain evidence="4">ATCC 43989 / DSM 5975 / JCM 20966 / LMG 6465 / NBRC 14845 / NCIMB 13405 / ORS 571</strain>
    </source>
</reference>
<sequence>MKTVIVLGGGMVGVSTALHLRRRNWDVVLVDRRAPGLETSYGNAGIIQSEAVEPFAMPRDLRSLFDIATGRTNDVHFHWGSLPQHVGPLLRYWWNSEGGRHRRIAAGWAALIAQATASHQGFIGEIGAEADALVRRQGYRTFYRNPAAFADAVATAERLRAEYGVTFAAMTPAQLASAEPALRQTGAGAIHWLAPWSVRDPGALVSAYAKLFSPNGGACRVGSAETLARTAQGWRVDTADGPLEAEHVVLALGPWSPALLARYGLTFPMVRKRGYHRHYEGAALDLPLMDTDNGYVMAPMAKGLRITTGAELTAPDAPLTPVQLGRAETAARGLMDFGQGMEDEPWTGVRPCMPDMLPVIGAAPGQKGLWLNFGHGHQGFTLGPVSGQLLAQMMSGEATCADPAPFSPSRWTGARAAA</sequence>
<dbReference type="EMBL" id="AP009384">
    <property type="protein sequence ID" value="BAF88021.1"/>
    <property type="molecule type" value="Genomic_DNA"/>
</dbReference>
<organism evidence="3 4">
    <name type="scientific">Azorhizobium caulinodans (strain ATCC 43989 / DSM 5975 / JCM 20966 / LMG 6465 / NBRC 14845 / NCIMB 13405 / ORS 571)</name>
    <dbReference type="NCBI Taxonomy" id="438753"/>
    <lineage>
        <taxon>Bacteria</taxon>
        <taxon>Pseudomonadati</taxon>
        <taxon>Pseudomonadota</taxon>
        <taxon>Alphaproteobacteria</taxon>
        <taxon>Hyphomicrobiales</taxon>
        <taxon>Xanthobacteraceae</taxon>
        <taxon>Azorhizobium</taxon>
    </lineage>
</organism>
<reference evidence="3 4" key="3">
    <citation type="journal article" date="2008" name="BMC Genomics">
        <title>The genome of the versatile nitrogen fixer Azorhizobium caulinodans ORS571.</title>
        <authorList>
            <person name="Lee KB."/>
            <person name="Backer P.D."/>
            <person name="Aono T."/>
            <person name="Liu CT."/>
            <person name="Suzuki S."/>
            <person name="Suzuki T."/>
            <person name="Kaneko T."/>
            <person name="Yamada M."/>
            <person name="Tabata S."/>
            <person name="Kupfer D.M."/>
            <person name="Najar F.Z."/>
            <person name="Wiley G.B."/>
            <person name="Roe B."/>
            <person name="Binnewies T.T."/>
            <person name="Ussery D.W."/>
            <person name="D'Haeze W."/>
            <person name="Herder J.D."/>
            <person name="Gevers D."/>
            <person name="Vereecke D."/>
            <person name="Holsters M."/>
            <person name="Oyaizu H."/>
        </authorList>
    </citation>
    <scope>NUCLEOTIDE SEQUENCE [LARGE SCALE GENOMIC DNA]</scope>
    <source>
        <strain evidence="4">ATCC 43989 / DSM 5975 / JCM 20966 / LMG 6465 / NBRC 14845 / NCIMB 13405 / ORS 571</strain>
    </source>
</reference>
<feature type="domain" description="FAD dependent oxidoreductase" evidence="2">
    <location>
        <begin position="4"/>
        <end position="393"/>
    </location>
</feature>
<reference evidence="3 4" key="4">
    <citation type="journal article" date="2009" name="Appl. Environ. Microbiol.">
        <title>Comparative genome-wide transcriptional profiling of Azorhizobium caulinodans ORS571 grown under free-living and symbiotic conditions.</title>
        <authorList>
            <person name="Tsukada S."/>
            <person name="Aono T."/>
            <person name="Akiba N."/>
            <person name="Lee KB."/>
            <person name="Liu CT."/>
            <person name="Toyazaki H."/>
            <person name="Oyaizu H."/>
        </authorList>
    </citation>
    <scope>NUCLEOTIDE SEQUENCE [LARGE SCALE GENOMIC DNA]</scope>
    <source>
        <strain evidence="4">ATCC 43989 / DSM 5975 / JCM 20966 / LMG 6465 / NBRC 14845 / NCIMB 13405 / ORS 571</strain>
    </source>
</reference>
<dbReference type="Proteomes" id="UP000000270">
    <property type="component" value="Chromosome"/>
</dbReference>
<proteinExistence type="predicted"/>
<name>A8I3H3_AZOC5</name>
<reference evidence="3 4" key="1">
    <citation type="journal article" date="2007" name="Appl. Environ. Microbiol.">
        <title>Rhizobial factors required for stem nodule maturation and maintenance in Sesbania rostrata-Azorhizobium caulinodans ORS571 symbiosis.</title>
        <authorList>
            <person name="Suzuki S."/>
            <person name="Aono T."/>
            <person name="Lee KB."/>
            <person name="Suzuki T."/>
            <person name="Liu CT."/>
            <person name="Miwa H."/>
            <person name="Wakao S."/>
            <person name="Iki T."/>
            <person name="Oyaizu H."/>
        </authorList>
    </citation>
    <scope>NUCLEOTIDE SEQUENCE [LARGE SCALE GENOMIC DNA]</scope>
    <source>
        <strain evidence="4">ATCC 43989 / DSM 5975 / JCM 20966 / LMG 6465 / NBRC 14845 / NCIMB 13405 / ORS 571</strain>
    </source>
</reference>
<protein>
    <submittedName>
        <fullName evidence="3">D-amino-acid dehydrogenase</fullName>
    </submittedName>
</protein>
<evidence type="ECO:0000259" key="2">
    <source>
        <dbReference type="Pfam" id="PF01266"/>
    </source>
</evidence>
<dbReference type="STRING" id="438753.AZC_2023"/>
<dbReference type="SUPFAM" id="SSF51905">
    <property type="entry name" value="FAD/NAD(P)-binding domain"/>
    <property type="match status" value="1"/>
</dbReference>
<reference evidence="3 4" key="6">
    <citation type="journal article" date="2011" name="Appl. Environ. Microbiol.">
        <title>Involvement of the azorhizobial chromosome partition gene (parA) in the onset of bacteroid differentiation during Sesbania rostrata stem nodule development.</title>
        <authorList>
            <person name="Liu CT."/>
            <person name="Lee KB."/>
            <person name="Wang YS."/>
            <person name="Peng MH."/>
            <person name="Lee KT."/>
            <person name="Suzuki S."/>
            <person name="Suzuki T."/>
            <person name="Oyaizu H."/>
        </authorList>
    </citation>
    <scope>NUCLEOTIDE SEQUENCE [LARGE SCALE GENOMIC DNA]</scope>
    <source>
        <strain evidence="4">ATCC 43989 / DSM 5975 / JCM 20966 / LMG 6465 / NBRC 14845 / NCIMB 13405 / ORS 571</strain>
    </source>
</reference>
<dbReference type="eggNOG" id="COG0665">
    <property type="taxonomic scope" value="Bacteria"/>
</dbReference>
<dbReference type="PANTHER" id="PTHR13847:SF289">
    <property type="entry name" value="GLYCINE OXIDASE"/>
    <property type="match status" value="1"/>
</dbReference>
<dbReference type="InterPro" id="IPR036188">
    <property type="entry name" value="FAD/NAD-bd_sf"/>
</dbReference>
<keyword evidence="1" id="KW-0560">Oxidoreductase</keyword>
<evidence type="ECO:0000256" key="1">
    <source>
        <dbReference type="ARBA" id="ARBA00023002"/>
    </source>
</evidence>
<dbReference type="RefSeq" id="WP_012170550.1">
    <property type="nucleotide sequence ID" value="NC_009937.1"/>
</dbReference>
<dbReference type="AlphaFoldDB" id="A8I3H3"/>
<reference evidence="4" key="2">
    <citation type="submission" date="2007-04" db="EMBL/GenBank/DDBJ databases">
        <title>Complete genome sequence of the nitrogen-fixing bacterium Azorhizobium caulinodans ORS571.</title>
        <authorList>
            <person name="Lee K.B."/>
            <person name="Backer P.D."/>
            <person name="Aono T."/>
            <person name="Liu C.T."/>
            <person name="Suzuki S."/>
            <person name="Suzuki T."/>
            <person name="Kaneko T."/>
            <person name="Yamada M."/>
            <person name="Tabata S."/>
            <person name="Kupfer D.M."/>
            <person name="Najar F.Z."/>
            <person name="Wiley G.B."/>
            <person name="Roe B."/>
            <person name="Binnewies T."/>
            <person name="Ussery D."/>
            <person name="Vereecke D."/>
            <person name="Gevers D."/>
            <person name="Holsters M."/>
            <person name="Oyaizu H."/>
        </authorList>
    </citation>
    <scope>NUCLEOTIDE SEQUENCE [LARGE SCALE GENOMIC DNA]</scope>
    <source>
        <strain evidence="4">ATCC 43989 / DSM 5975 / JCM 20966 / LMG 6465 / NBRC 14845 / NCIMB 13405 / ORS 571</strain>
    </source>
</reference>
<dbReference type="GO" id="GO:0016491">
    <property type="term" value="F:oxidoreductase activity"/>
    <property type="evidence" value="ECO:0007669"/>
    <property type="project" value="UniProtKB-KW"/>
</dbReference>
<keyword evidence="4" id="KW-1185">Reference proteome</keyword>
<dbReference type="Pfam" id="PF01266">
    <property type="entry name" value="DAO"/>
    <property type="match status" value="1"/>
</dbReference>
<dbReference type="PANTHER" id="PTHR13847">
    <property type="entry name" value="SARCOSINE DEHYDROGENASE-RELATED"/>
    <property type="match status" value="1"/>
</dbReference>